<evidence type="ECO:0000256" key="2">
    <source>
        <dbReference type="ARBA" id="ARBA00022448"/>
    </source>
</evidence>
<sequence length="499" mass="52483">MTLMRVKSVEQSIRDAEAPEFRLRRVLRAVDLLGIGIGAIIGTGIFVLTGVAAATDAGPGIAISFVISGIACGLAALCYAEFASVVPVAGSAYTFSYASLGEFLAWIIGWDLILEFVIGASTVSVGWSQYFDHALSALGVHLPGALTAAPGAGGMVDIPAAVIALLLTVVLVVGIRLSSSVTNVIVAIKLAVVLFFIIFGAFFVSTANWVPFIPPHQPPAPGGTGTGLNQPLVDAIFGNSGSFGLSGLVAGAALVFFAYIGFDIVASGAEETRRPQRDMPIGILGSLAICSVLYVLVSLVMTGIVKYPGLNTAAPMATAFQAIGAPWAVGLVSIGAICGLTTVILILMLGQARVGFAMSRDGLLPTWFAKVHPRFRTPYRITVITGVVVAIIAALTPINVLAEMTNIGTLFAFVLVSAGVLVLRRARPDLPRAFRVPWVPVIPVLAVLACLYLMLNLEGWTWVRFGVWMVIGLLVYALYSRRNSRLGRGESIEQTAEEL</sequence>
<feature type="transmembrane region" description="Helical" evidence="6">
    <location>
        <begin position="379"/>
        <end position="398"/>
    </location>
</feature>
<evidence type="ECO:0000313" key="7">
    <source>
        <dbReference type="EMBL" id="MFD0923502.1"/>
    </source>
</evidence>
<gene>
    <name evidence="7" type="ORF">ACFQ16_27490</name>
</gene>
<dbReference type="Pfam" id="PF13520">
    <property type="entry name" value="AA_permease_2"/>
    <property type="match status" value="1"/>
</dbReference>
<feature type="transmembrane region" description="Helical" evidence="6">
    <location>
        <begin position="283"/>
        <end position="305"/>
    </location>
</feature>
<dbReference type="PANTHER" id="PTHR43243">
    <property type="entry name" value="INNER MEMBRANE TRANSPORTER YGJI-RELATED"/>
    <property type="match status" value="1"/>
</dbReference>
<feature type="transmembrane region" description="Helical" evidence="6">
    <location>
        <begin position="461"/>
        <end position="479"/>
    </location>
</feature>
<dbReference type="PIRSF" id="PIRSF006060">
    <property type="entry name" value="AA_transporter"/>
    <property type="match status" value="1"/>
</dbReference>
<dbReference type="EMBL" id="JBHTIW010000035">
    <property type="protein sequence ID" value="MFD0923502.1"/>
    <property type="molecule type" value="Genomic_DNA"/>
</dbReference>
<evidence type="ECO:0000256" key="4">
    <source>
        <dbReference type="ARBA" id="ARBA00022989"/>
    </source>
</evidence>
<name>A0ABW3G444_9PSEU</name>
<feature type="transmembrane region" description="Helical" evidence="6">
    <location>
        <begin position="435"/>
        <end position="455"/>
    </location>
</feature>
<reference evidence="8" key="1">
    <citation type="journal article" date="2019" name="Int. J. Syst. Evol. Microbiol.">
        <title>The Global Catalogue of Microorganisms (GCM) 10K type strain sequencing project: providing services to taxonomists for standard genome sequencing and annotation.</title>
        <authorList>
            <consortium name="The Broad Institute Genomics Platform"/>
            <consortium name="The Broad Institute Genome Sequencing Center for Infectious Disease"/>
            <person name="Wu L."/>
            <person name="Ma J."/>
        </authorList>
    </citation>
    <scope>NUCLEOTIDE SEQUENCE [LARGE SCALE GENOMIC DNA]</scope>
    <source>
        <strain evidence="8">CCUG 56401</strain>
    </source>
</reference>
<feature type="transmembrane region" description="Helical" evidence="6">
    <location>
        <begin position="404"/>
        <end position="423"/>
    </location>
</feature>
<evidence type="ECO:0000256" key="5">
    <source>
        <dbReference type="ARBA" id="ARBA00023136"/>
    </source>
</evidence>
<dbReference type="RefSeq" id="WP_263248704.1">
    <property type="nucleotide sequence ID" value="NZ_BAABLT010000041.1"/>
</dbReference>
<feature type="transmembrane region" description="Helical" evidence="6">
    <location>
        <begin position="158"/>
        <end position="177"/>
    </location>
</feature>
<comment type="caution">
    <text evidence="7">The sequence shown here is derived from an EMBL/GenBank/DDBJ whole genome shotgun (WGS) entry which is preliminary data.</text>
</comment>
<organism evidence="7 8">
    <name type="scientific">Saccharopolyspora rosea</name>
    <dbReference type="NCBI Taxonomy" id="524884"/>
    <lineage>
        <taxon>Bacteria</taxon>
        <taxon>Bacillati</taxon>
        <taxon>Actinomycetota</taxon>
        <taxon>Actinomycetes</taxon>
        <taxon>Pseudonocardiales</taxon>
        <taxon>Pseudonocardiaceae</taxon>
        <taxon>Saccharopolyspora</taxon>
    </lineage>
</organism>
<feature type="transmembrane region" description="Helical" evidence="6">
    <location>
        <begin position="325"/>
        <end position="350"/>
    </location>
</feature>
<feature type="transmembrane region" description="Helical" evidence="6">
    <location>
        <begin position="103"/>
        <end position="127"/>
    </location>
</feature>
<keyword evidence="4 6" id="KW-1133">Transmembrane helix</keyword>
<evidence type="ECO:0000313" key="8">
    <source>
        <dbReference type="Proteomes" id="UP001597018"/>
    </source>
</evidence>
<dbReference type="InterPro" id="IPR002293">
    <property type="entry name" value="AA/rel_permease1"/>
</dbReference>
<keyword evidence="3 6" id="KW-0812">Transmembrane</keyword>
<proteinExistence type="predicted"/>
<accession>A0ABW3G444</accession>
<feature type="transmembrane region" description="Helical" evidence="6">
    <location>
        <begin position="61"/>
        <end position="82"/>
    </location>
</feature>
<comment type="subcellular location">
    <subcellularLocation>
        <location evidence="1">Membrane</location>
        <topology evidence="1">Multi-pass membrane protein</topology>
    </subcellularLocation>
</comment>
<keyword evidence="2" id="KW-0813">Transport</keyword>
<dbReference type="Proteomes" id="UP001597018">
    <property type="component" value="Unassembled WGS sequence"/>
</dbReference>
<evidence type="ECO:0000256" key="1">
    <source>
        <dbReference type="ARBA" id="ARBA00004141"/>
    </source>
</evidence>
<feature type="transmembrane region" description="Helical" evidence="6">
    <location>
        <begin position="243"/>
        <end position="262"/>
    </location>
</feature>
<protein>
    <submittedName>
        <fullName evidence="7">Amino acid permease</fullName>
    </submittedName>
</protein>
<keyword evidence="5 6" id="KW-0472">Membrane</keyword>
<feature type="transmembrane region" description="Helical" evidence="6">
    <location>
        <begin position="32"/>
        <end position="55"/>
    </location>
</feature>
<dbReference type="Gene3D" id="1.20.1740.10">
    <property type="entry name" value="Amino acid/polyamine transporter I"/>
    <property type="match status" value="1"/>
</dbReference>
<feature type="transmembrane region" description="Helical" evidence="6">
    <location>
        <begin position="184"/>
        <end position="204"/>
    </location>
</feature>
<evidence type="ECO:0000256" key="6">
    <source>
        <dbReference type="SAM" id="Phobius"/>
    </source>
</evidence>
<dbReference type="PANTHER" id="PTHR43243:SF4">
    <property type="entry name" value="CATIONIC AMINO ACID TRANSPORTER 4"/>
    <property type="match status" value="1"/>
</dbReference>
<evidence type="ECO:0000256" key="3">
    <source>
        <dbReference type="ARBA" id="ARBA00022692"/>
    </source>
</evidence>
<keyword evidence="8" id="KW-1185">Reference proteome</keyword>